<proteinExistence type="predicted"/>
<protein>
    <submittedName>
        <fullName evidence="2">Uncharacterized protein</fullName>
    </submittedName>
</protein>
<reference evidence="2 3" key="1">
    <citation type="journal article" date="2017" name="G3 (Bethesda)">
        <title>The Physical Genome Mapping of Anopheles albimanus Corrected Scaffold Misassemblies and Identified Interarm Rearrangements in Genus Anopheles.</title>
        <authorList>
            <person name="Artemov G.N."/>
            <person name="Peery A.N."/>
            <person name="Jiang X."/>
            <person name="Tu Z."/>
            <person name="Stegniy V.N."/>
            <person name="Sharakhova M.V."/>
            <person name="Sharakhov I.V."/>
        </authorList>
    </citation>
    <scope>NUCLEOTIDE SEQUENCE [LARGE SCALE GENOMIC DNA]</scope>
    <source>
        <strain evidence="2 3">ALBI9_A</strain>
    </source>
</reference>
<dbReference type="AlphaFoldDB" id="A0A8W7JEA7"/>
<evidence type="ECO:0000313" key="2">
    <source>
        <dbReference type="EnsemblMetazoa" id="AALB002078-PA"/>
    </source>
</evidence>
<organism evidence="2 3">
    <name type="scientific">Anopheles albimanus</name>
    <name type="common">New world malaria mosquito</name>
    <dbReference type="NCBI Taxonomy" id="7167"/>
    <lineage>
        <taxon>Eukaryota</taxon>
        <taxon>Metazoa</taxon>
        <taxon>Ecdysozoa</taxon>
        <taxon>Arthropoda</taxon>
        <taxon>Hexapoda</taxon>
        <taxon>Insecta</taxon>
        <taxon>Pterygota</taxon>
        <taxon>Neoptera</taxon>
        <taxon>Endopterygota</taxon>
        <taxon>Diptera</taxon>
        <taxon>Nematocera</taxon>
        <taxon>Culicoidea</taxon>
        <taxon>Culicidae</taxon>
        <taxon>Anophelinae</taxon>
        <taxon>Anopheles</taxon>
    </lineage>
</organism>
<dbReference type="EnsemblMetazoa" id="AALB002078-RA">
    <property type="protein sequence ID" value="AALB002078-PA"/>
    <property type="gene ID" value="AALB002078"/>
</dbReference>
<reference evidence="2" key="2">
    <citation type="submission" date="2022-08" db="UniProtKB">
        <authorList>
            <consortium name="EnsemblMetazoa"/>
        </authorList>
    </citation>
    <scope>IDENTIFICATION</scope>
    <source>
        <strain evidence="2">STECLA/ALBI9_A</strain>
    </source>
</reference>
<accession>A0A8W7JEA7</accession>
<evidence type="ECO:0000313" key="3">
    <source>
        <dbReference type="Proteomes" id="UP000069272"/>
    </source>
</evidence>
<name>A0A8W7JEA7_ANOAL</name>
<evidence type="ECO:0000256" key="1">
    <source>
        <dbReference type="SAM" id="MobiDB-lite"/>
    </source>
</evidence>
<keyword evidence="3" id="KW-1185">Reference proteome</keyword>
<feature type="region of interest" description="Disordered" evidence="1">
    <location>
        <begin position="72"/>
        <end position="92"/>
    </location>
</feature>
<dbReference type="Proteomes" id="UP000069272">
    <property type="component" value="Chromosome 2R"/>
</dbReference>
<sequence>MDQAAPGALPDGMRTVIPSSRGNFRAPVRALGALPNLVLPVPMSSLLLRRHSINLATATNAHLAPAAAAAGGAGASVNHDDDRGRRSRSGSIAFGFGAIEQQQKYEGKRRVIGPQVPNERGSTLLYTALAATPGRIPKFDGQRSTPRSPIAACWGSI</sequence>